<proteinExistence type="predicted"/>
<reference evidence="2 3" key="1">
    <citation type="submission" date="2016-07" db="EMBL/GenBank/DDBJ databases">
        <title>Draft genome of the white-rot fungus Obba rivulosa 3A-2.</title>
        <authorList>
            <consortium name="DOE Joint Genome Institute"/>
            <person name="Miettinen O."/>
            <person name="Riley R."/>
            <person name="Acob R."/>
            <person name="Barry K."/>
            <person name="Cullen D."/>
            <person name="De Vries R."/>
            <person name="Hainaut M."/>
            <person name="Hatakka A."/>
            <person name="Henrissat B."/>
            <person name="Hilden K."/>
            <person name="Kuo R."/>
            <person name="Labutti K."/>
            <person name="Lipzen A."/>
            <person name="Makela M.R."/>
            <person name="Sandor L."/>
            <person name="Spatafora J.W."/>
            <person name="Grigoriev I.V."/>
            <person name="Hibbett D.S."/>
        </authorList>
    </citation>
    <scope>NUCLEOTIDE SEQUENCE [LARGE SCALE GENOMIC DNA]</scope>
    <source>
        <strain evidence="2 3">3A-2</strain>
    </source>
</reference>
<organism evidence="2 3">
    <name type="scientific">Obba rivulosa</name>
    <dbReference type="NCBI Taxonomy" id="1052685"/>
    <lineage>
        <taxon>Eukaryota</taxon>
        <taxon>Fungi</taxon>
        <taxon>Dikarya</taxon>
        <taxon>Basidiomycota</taxon>
        <taxon>Agaricomycotina</taxon>
        <taxon>Agaricomycetes</taxon>
        <taxon>Polyporales</taxon>
        <taxon>Gelatoporiaceae</taxon>
        <taxon>Obba</taxon>
    </lineage>
</organism>
<name>A0A8E2AJA0_9APHY</name>
<accession>A0A8E2AJA0</accession>
<evidence type="ECO:0000256" key="1">
    <source>
        <dbReference type="SAM" id="MobiDB-lite"/>
    </source>
</evidence>
<protein>
    <submittedName>
        <fullName evidence="2">Uncharacterized protein</fullName>
    </submittedName>
</protein>
<dbReference type="Proteomes" id="UP000250043">
    <property type="component" value="Unassembled WGS sequence"/>
</dbReference>
<evidence type="ECO:0000313" key="2">
    <source>
        <dbReference type="EMBL" id="OCH85563.1"/>
    </source>
</evidence>
<evidence type="ECO:0000313" key="3">
    <source>
        <dbReference type="Proteomes" id="UP000250043"/>
    </source>
</evidence>
<keyword evidence="3" id="KW-1185">Reference proteome</keyword>
<gene>
    <name evidence="2" type="ORF">OBBRIDRAFT_838862</name>
</gene>
<dbReference type="EMBL" id="KV722576">
    <property type="protein sequence ID" value="OCH85563.1"/>
    <property type="molecule type" value="Genomic_DNA"/>
</dbReference>
<dbReference type="AlphaFoldDB" id="A0A8E2AJA0"/>
<sequence>MLHWAQPSARLPALAHIPARDDVQTRARALPVRHRCSSPSSQLRRRQPSPRPADVRGSVRELGHSALFSRLLPFRSRGVHLCTPFPALQIASAFVRRVLGATRPLLLRGPALRDDAAGSQRASPVSTGVAAALVTF</sequence>
<feature type="region of interest" description="Disordered" evidence="1">
    <location>
        <begin position="31"/>
        <end position="56"/>
    </location>
</feature>